<comment type="caution">
    <text evidence="2">The sequence shown here is derived from an EMBL/GenBank/DDBJ whole genome shotgun (WGS) entry which is preliminary data.</text>
</comment>
<dbReference type="OrthoDB" id="3078443at2"/>
<evidence type="ECO:0000259" key="1">
    <source>
        <dbReference type="Pfam" id="PF20093"/>
    </source>
</evidence>
<proteinExistence type="predicted"/>
<dbReference type="AlphaFoldDB" id="A0A368Y637"/>
<dbReference type="Pfam" id="PF20093">
    <property type="entry name" value="DUF6484"/>
    <property type="match status" value="1"/>
</dbReference>
<organism evidence="2 3">
    <name type="scientific">Pseudorhodoferax soli</name>
    <dbReference type="NCBI Taxonomy" id="545864"/>
    <lineage>
        <taxon>Bacteria</taxon>
        <taxon>Pseudomonadati</taxon>
        <taxon>Pseudomonadota</taxon>
        <taxon>Betaproteobacteria</taxon>
        <taxon>Burkholderiales</taxon>
        <taxon>Comamonadaceae</taxon>
    </lineage>
</organism>
<name>A0A368Y637_9BURK</name>
<gene>
    <name evidence="2" type="ORF">DES41_101338</name>
</gene>
<evidence type="ECO:0000313" key="2">
    <source>
        <dbReference type="EMBL" id="RCW75743.1"/>
    </source>
</evidence>
<dbReference type="EMBL" id="QPJK01000001">
    <property type="protein sequence ID" value="RCW75743.1"/>
    <property type="molecule type" value="Genomic_DNA"/>
</dbReference>
<sequence length="168" mass="17344">MDRAHDPFLQLAMPDASEDLCATAMRGAAASTVAVARLAGFDLWEQALVGGIAARPGLVMAARSTVALQHAMVGLDVVVLLAEADTDPPIIIGVIAPAAAPATPHDGGMAVVADGERHVIEAEREIVLRCGDASITLTRAGKIIVQGNYILSRSTGHHKIKGAAIDIN</sequence>
<dbReference type="Proteomes" id="UP000252884">
    <property type="component" value="Unassembled WGS sequence"/>
</dbReference>
<protein>
    <recommendedName>
        <fullName evidence="1">DUF6484 domain-containing protein</fullName>
    </recommendedName>
</protein>
<dbReference type="InterPro" id="IPR045506">
    <property type="entry name" value="DUF6484"/>
</dbReference>
<reference evidence="2 3" key="1">
    <citation type="submission" date="2018-07" db="EMBL/GenBank/DDBJ databases">
        <title>Genomic Encyclopedia of Type Strains, Phase IV (KMG-IV): sequencing the most valuable type-strain genomes for metagenomic binning, comparative biology and taxonomic classification.</title>
        <authorList>
            <person name="Goeker M."/>
        </authorList>
    </citation>
    <scope>NUCLEOTIDE SEQUENCE [LARGE SCALE GENOMIC DNA]</scope>
    <source>
        <strain evidence="2 3">DSM 21634</strain>
    </source>
</reference>
<keyword evidence="3" id="KW-1185">Reference proteome</keyword>
<evidence type="ECO:0000313" key="3">
    <source>
        <dbReference type="Proteomes" id="UP000252884"/>
    </source>
</evidence>
<accession>A0A368Y637</accession>
<feature type="domain" description="DUF6484" evidence="1">
    <location>
        <begin position="35"/>
        <end position="95"/>
    </location>
</feature>
<dbReference type="RefSeq" id="WP_114465322.1">
    <property type="nucleotide sequence ID" value="NZ_QPJK01000001.1"/>
</dbReference>